<comment type="caution">
    <text evidence="5">The sequence shown here is derived from an EMBL/GenBank/DDBJ whole genome shotgun (WGS) entry which is preliminary data.</text>
</comment>
<dbReference type="Proteomes" id="UP000522333">
    <property type="component" value="Unassembled WGS sequence"/>
</dbReference>
<sequence length="650" mass="72621">MKQIHIDLESYCDRELSECGVYRYAEDPSFEILLFAYAVDDGPVHVVDCASGEQVPTDVLAALTDDTIQKWAHNAAFERICLSRFLGLPQGRYLDPASWRCSMVWALTLGFPASLENLGVVLGLTKQKLREGRELISFFSKPCKPTKANGLRVRNLPAHAAEKWAQFKAYNRRDVEVEMDVCARLADFPVPQLLWEEYAIDQEINDRGIAVDRALVHKALALDKTFTEELFHSLQQRTGLANPKSRQQMLKWLLAQGYEAESLDKKAVECLKKSVTDDVREVLNDYGRITRTSIGKYAAIQECVCADGRVRGMFRFYGAARTGRFAGQLVQLQNLPRNSMSDLDTARNLVLSGSYAQVKARFPDVSGALSELIRTNFVAGDGNQFIVADYAAIEARIIAWYAKEHWRLEAFVQGKDIYCASASKMFGVPVEKHGQNAELRQKGKIAELALGYGGSVGALKSMGALEMGLEEEELQSLVNAWRAANPRIVAFWWEVDNAVREALTVGYSALVPYGLEMRHSGKWLFIILPSGRRLAYPYPLLLPSADGREKITYEGVDPYHHAWGSIDSYGPKFVENIVQGTARDILCHALKNLRNHGYRTVAHVHDEVIIEAPATSSADAVCTLMAQSPAWAEGLLLRADGYTTNYYCKD</sequence>
<evidence type="ECO:0000256" key="1">
    <source>
        <dbReference type="ARBA" id="ARBA00012417"/>
    </source>
</evidence>
<comment type="catalytic activity">
    <reaction evidence="3">
        <text>DNA(n) + a 2'-deoxyribonucleoside 5'-triphosphate = DNA(n+1) + diphosphate</text>
        <dbReference type="Rhea" id="RHEA:22508"/>
        <dbReference type="Rhea" id="RHEA-COMP:17339"/>
        <dbReference type="Rhea" id="RHEA-COMP:17340"/>
        <dbReference type="ChEBI" id="CHEBI:33019"/>
        <dbReference type="ChEBI" id="CHEBI:61560"/>
        <dbReference type="ChEBI" id="CHEBI:173112"/>
        <dbReference type="EC" id="2.7.7.7"/>
    </reaction>
</comment>
<dbReference type="Pfam" id="PF00476">
    <property type="entry name" value="DNA_pol_A"/>
    <property type="match status" value="1"/>
</dbReference>
<evidence type="ECO:0000256" key="3">
    <source>
        <dbReference type="ARBA" id="ARBA00049244"/>
    </source>
</evidence>
<dbReference type="InterPro" id="IPR002298">
    <property type="entry name" value="DNA_polymerase_A"/>
</dbReference>
<proteinExistence type="predicted"/>
<evidence type="ECO:0000313" key="6">
    <source>
        <dbReference type="Proteomes" id="UP000522333"/>
    </source>
</evidence>
<dbReference type="InterPro" id="IPR001098">
    <property type="entry name" value="DNA-dir_DNA_pol_A_palm_dom"/>
</dbReference>
<name>A0A848CLC2_9BACT</name>
<gene>
    <name evidence="5" type="ORF">HF854_11665</name>
</gene>
<evidence type="ECO:0000256" key="2">
    <source>
        <dbReference type="ARBA" id="ARBA00022705"/>
    </source>
</evidence>
<dbReference type="SUPFAM" id="SSF56672">
    <property type="entry name" value="DNA/RNA polymerases"/>
    <property type="match status" value="1"/>
</dbReference>
<keyword evidence="2" id="KW-0235">DNA replication</keyword>
<dbReference type="GO" id="GO:0003887">
    <property type="term" value="F:DNA-directed DNA polymerase activity"/>
    <property type="evidence" value="ECO:0007669"/>
    <property type="project" value="UniProtKB-EC"/>
</dbReference>
<evidence type="ECO:0000313" key="5">
    <source>
        <dbReference type="EMBL" id="NME53153.1"/>
    </source>
</evidence>
<dbReference type="GO" id="GO:0003677">
    <property type="term" value="F:DNA binding"/>
    <property type="evidence" value="ECO:0007669"/>
    <property type="project" value="InterPro"/>
</dbReference>
<dbReference type="AlphaFoldDB" id="A0A848CLC2"/>
<dbReference type="SUPFAM" id="SSF53098">
    <property type="entry name" value="Ribonuclease H-like"/>
    <property type="match status" value="1"/>
</dbReference>
<dbReference type="PANTHER" id="PTHR10133:SF27">
    <property type="entry name" value="DNA POLYMERASE NU"/>
    <property type="match status" value="1"/>
</dbReference>
<dbReference type="SMART" id="SM00482">
    <property type="entry name" value="POLAc"/>
    <property type="match status" value="1"/>
</dbReference>
<dbReference type="PANTHER" id="PTHR10133">
    <property type="entry name" value="DNA POLYMERASE I"/>
    <property type="match status" value="1"/>
</dbReference>
<dbReference type="GO" id="GO:0006261">
    <property type="term" value="P:DNA-templated DNA replication"/>
    <property type="evidence" value="ECO:0007669"/>
    <property type="project" value="InterPro"/>
</dbReference>
<dbReference type="InterPro" id="IPR043502">
    <property type="entry name" value="DNA/RNA_pol_sf"/>
</dbReference>
<protein>
    <recommendedName>
        <fullName evidence="1">DNA-directed DNA polymerase</fullName>
        <ecNumber evidence="1">2.7.7.7</ecNumber>
    </recommendedName>
</protein>
<dbReference type="Gene3D" id="3.30.70.370">
    <property type="match status" value="1"/>
</dbReference>
<organism evidence="5 6">
    <name type="scientific">Desulfovibrio piger</name>
    <dbReference type="NCBI Taxonomy" id="901"/>
    <lineage>
        <taxon>Bacteria</taxon>
        <taxon>Pseudomonadati</taxon>
        <taxon>Thermodesulfobacteriota</taxon>
        <taxon>Desulfovibrionia</taxon>
        <taxon>Desulfovibrionales</taxon>
        <taxon>Desulfovibrionaceae</taxon>
        <taxon>Desulfovibrio</taxon>
    </lineage>
</organism>
<dbReference type="Gene3D" id="1.10.150.20">
    <property type="entry name" value="5' to 3' exonuclease, C-terminal subdomain"/>
    <property type="match status" value="1"/>
</dbReference>
<evidence type="ECO:0000259" key="4">
    <source>
        <dbReference type="SMART" id="SM00482"/>
    </source>
</evidence>
<dbReference type="InterPro" id="IPR012337">
    <property type="entry name" value="RNaseH-like_sf"/>
</dbReference>
<dbReference type="RefSeq" id="WP_168936442.1">
    <property type="nucleotide sequence ID" value="NZ_CAMDEI010000067.1"/>
</dbReference>
<dbReference type="EMBL" id="JABAFY010000073">
    <property type="protein sequence ID" value="NME53153.1"/>
    <property type="molecule type" value="Genomic_DNA"/>
</dbReference>
<reference evidence="5 6" key="1">
    <citation type="submission" date="2020-04" db="EMBL/GenBank/DDBJ databases">
        <authorList>
            <person name="Hitch T.C.A."/>
            <person name="Wylensek D."/>
            <person name="Clavel T."/>
        </authorList>
    </citation>
    <scope>NUCLEOTIDE SEQUENCE [LARGE SCALE GENOMIC DNA]</scope>
    <source>
        <strain evidence="5 6">PG-251-APC-1</strain>
    </source>
</reference>
<dbReference type="GO" id="GO:0006302">
    <property type="term" value="P:double-strand break repair"/>
    <property type="evidence" value="ECO:0007669"/>
    <property type="project" value="TreeGrafter"/>
</dbReference>
<dbReference type="EC" id="2.7.7.7" evidence="1"/>
<accession>A0A848CLC2</accession>
<feature type="domain" description="DNA-directed DNA polymerase family A palm" evidence="4">
    <location>
        <begin position="370"/>
        <end position="616"/>
    </location>
</feature>